<feature type="chain" id="PRO_5022168128" description="Beta-1,3-galactosyl-O-glycosyl-glycoprotein beta-1,6-N-acetylglucosaminyltransferase 3" evidence="23">
    <location>
        <begin position="28"/>
        <end position="434"/>
    </location>
</feature>
<evidence type="ECO:0000256" key="4">
    <source>
        <dbReference type="ARBA" id="ARBA00022679"/>
    </source>
</evidence>
<comment type="catalytic activity">
    <reaction evidence="19">
        <text>a 3-O-[beta-D-galactosyl-(1-&gt;3)-N-acetyl-alpha-D-galactosaminyl]-L-threonyl-[protein] + UDP-N-acetyl-alpha-D-glucosamine = a 3-O-{beta-D-galactosyl-(1-&gt;3)-[N-acetyl-beta-D-glucosaminyl-(1-&gt;6)]-N-acetyl-alpha-D-galactosaminyl}-L-threonyl-[protein] + UDP + H(+)</text>
        <dbReference type="Rhea" id="RHEA:56216"/>
        <dbReference type="Rhea" id="RHEA-COMP:13923"/>
        <dbReference type="Rhea" id="RHEA-COMP:14420"/>
        <dbReference type="ChEBI" id="CHEBI:15378"/>
        <dbReference type="ChEBI" id="CHEBI:57705"/>
        <dbReference type="ChEBI" id="CHEBI:58223"/>
        <dbReference type="ChEBI" id="CHEBI:137950"/>
        <dbReference type="ChEBI" id="CHEBI:139607"/>
        <dbReference type="EC" id="2.4.1.102"/>
    </reaction>
</comment>
<evidence type="ECO:0000256" key="5">
    <source>
        <dbReference type="ARBA" id="ARBA00022692"/>
    </source>
</evidence>
<evidence type="ECO:0000256" key="11">
    <source>
        <dbReference type="ARBA" id="ARBA00038150"/>
    </source>
</evidence>
<keyword evidence="4" id="KW-0808">Transferase</keyword>
<dbReference type="STRING" id="623744.A0A553QXU9"/>
<comment type="pathway">
    <text evidence="2">Protein modification; protein glycosylation.</text>
</comment>
<gene>
    <name evidence="24" type="ORF">DNTS_015801</name>
</gene>
<evidence type="ECO:0000256" key="7">
    <source>
        <dbReference type="ARBA" id="ARBA00022989"/>
    </source>
</evidence>
<evidence type="ECO:0000313" key="24">
    <source>
        <dbReference type="EMBL" id="TRY94588.1"/>
    </source>
</evidence>
<evidence type="ECO:0000256" key="8">
    <source>
        <dbReference type="ARBA" id="ARBA00023136"/>
    </source>
</evidence>
<comment type="similarity">
    <text evidence="11">Belongs to the glycosyltransferase 14 family.</text>
</comment>
<evidence type="ECO:0000256" key="1">
    <source>
        <dbReference type="ARBA" id="ARBA00004323"/>
    </source>
</evidence>
<comment type="catalytic activity">
    <reaction evidence="21">
        <text>a 3-O-[beta-D-galactosyl-(1-&gt;3)-N-acetyl-alpha-D-galactosaminyl]-L-seryl-[protein] + UDP-N-acetyl-alpha-D-glucosamine = 3-O-{beta-D-galactosyl-(1-&gt;3)-[N-acetyl-beta-D-glucosaminyl-(1-&gt;6)]-N-acetyl-alpha-D-galactosaminyl}-L-seryl-[protein] + UDP + H(+)</text>
        <dbReference type="Rhea" id="RHEA:56212"/>
        <dbReference type="Rhea" id="RHEA-COMP:13922"/>
        <dbReference type="Rhea" id="RHEA-COMP:14419"/>
        <dbReference type="ChEBI" id="CHEBI:15378"/>
        <dbReference type="ChEBI" id="CHEBI:57705"/>
        <dbReference type="ChEBI" id="CHEBI:58223"/>
        <dbReference type="ChEBI" id="CHEBI:137949"/>
        <dbReference type="ChEBI" id="CHEBI:139605"/>
        <dbReference type="EC" id="2.4.1.102"/>
    </reaction>
</comment>
<dbReference type="Proteomes" id="UP000316079">
    <property type="component" value="Unassembled WGS sequence"/>
</dbReference>
<keyword evidence="5" id="KW-0812">Transmembrane</keyword>
<dbReference type="AlphaFoldDB" id="A0A553QXU9"/>
<feature type="signal peptide" evidence="23">
    <location>
        <begin position="1"/>
        <end position="27"/>
    </location>
</feature>
<evidence type="ECO:0000256" key="18">
    <source>
        <dbReference type="ARBA" id="ARBA00048927"/>
    </source>
</evidence>
<dbReference type="GO" id="GO:0047225">
    <property type="term" value="F:acetylgalactosaminyl-O-glycosyl-glycoprotein beta-1,6-N-acetylglucosaminyltransferase activity"/>
    <property type="evidence" value="ECO:0007669"/>
    <property type="project" value="UniProtKB-EC"/>
</dbReference>
<keyword evidence="8" id="KW-0472">Membrane</keyword>
<evidence type="ECO:0000256" key="17">
    <source>
        <dbReference type="ARBA" id="ARBA00047621"/>
    </source>
</evidence>
<evidence type="ECO:0000256" key="2">
    <source>
        <dbReference type="ARBA" id="ARBA00004922"/>
    </source>
</evidence>
<evidence type="ECO:0000256" key="14">
    <source>
        <dbReference type="ARBA" id="ARBA00038948"/>
    </source>
</evidence>
<dbReference type="EC" id="2.4.1.150" evidence="12"/>
<evidence type="ECO:0000256" key="16">
    <source>
        <dbReference type="ARBA" id="ARBA00041719"/>
    </source>
</evidence>
<evidence type="ECO:0000256" key="23">
    <source>
        <dbReference type="SAM" id="SignalP"/>
    </source>
</evidence>
<evidence type="ECO:0000256" key="19">
    <source>
        <dbReference type="ARBA" id="ARBA00049870"/>
    </source>
</evidence>
<comment type="catalytic activity">
    <reaction evidence="20">
        <text>a 3-O-[N-acetyl-beta-D-glucosaminyl-(1-&gt;3)-N-acetyl-alpha-D-galactosaminyl]-L-threonyl-[protein] + UDP-N-acetyl-alpha-D-glucosamine = 3-O-[N-acetyl-beta-D-glucosaminyl-(1-&gt;3)-[N-acetyl-beta-D-glucosaminyl-(1-&gt;6)]-N-acetyl-alpha-D-galactosaminyl]-L-threonyl-[protein] + UDP + H(+)</text>
        <dbReference type="Rhea" id="RHEA:56192"/>
        <dbReference type="Rhea" id="RHEA-COMP:11692"/>
        <dbReference type="Rhea" id="RHEA-COMP:14413"/>
        <dbReference type="ChEBI" id="CHEBI:15378"/>
        <dbReference type="ChEBI" id="CHEBI:57705"/>
        <dbReference type="ChEBI" id="CHEBI:58223"/>
        <dbReference type="ChEBI" id="CHEBI:87080"/>
        <dbReference type="ChEBI" id="CHEBI:139580"/>
        <dbReference type="EC" id="2.4.1.148"/>
    </reaction>
</comment>
<dbReference type="Pfam" id="PF02485">
    <property type="entry name" value="Branch"/>
    <property type="match status" value="1"/>
</dbReference>
<evidence type="ECO:0000313" key="25">
    <source>
        <dbReference type="Proteomes" id="UP000316079"/>
    </source>
</evidence>
<dbReference type="GO" id="GO:0003829">
    <property type="term" value="F:beta-1,3-galactosyl-O-glycosyl-glycoprotein beta-1,6-N-acetylglucosaminyltransferase activity"/>
    <property type="evidence" value="ECO:0007669"/>
    <property type="project" value="UniProtKB-EC"/>
</dbReference>
<dbReference type="EC" id="2.4.1.148" evidence="13"/>
<proteinExistence type="inferred from homology"/>
<comment type="catalytic activity">
    <reaction evidence="17">
        <text>a beta-D-Gal-(1-&gt;4)-beta-D-GlcNAc-(1-&gt;3)-beta-D-Gal-(1-&gt;4)-beta-D-GlcNAc derivative + UDP-N-acetyl-alpha-D-glucosamine = a beta-D-Gal-(1-&gt;4)-beta-D-GlcNAc-(1-&gt;3)-[beta-D-GlcNAc-(1-&gt;6)]-beta-D-Gal-(1-&gt;4)-N-acetyl-beta-D-GlcNAc derivative + UDP + H(+)</text>
        <dbReference type="Rhea" id="RHEA:54820"/>
        <dbReference type="ChEBI" id="CHEBI:15378"/>
        <dbReference type="ChEBI" id="CHEBI:57705"/>
        <dbReference type="ChEBI" id="CHEBI:58223"/>
        <dbReference type="ChEBI" id="CHEBI:138371"/>
        <dbReference type="ChEBI" id="CHEBI:138372"/>
        <dbReference type="EC" id="2.4.1.150"/>
    </reaction>
</comment>
<dbReference type="PANTHER" id="PTHR19297">
    <property type="entry name" value="GLYCOSYLTRANSFERASE 14 FAMILY MEMBER"/>
    <property type="match status" value="1"/>
</dbReference>
<evidence type="ECO:0000256" key="9">
    <source>
        <dbReference type="ARBA" id="ARBA00023157"/>
    </source>
</evidence>
<evidence type="ECO:0000256" key="13">
    <source>
        <dbReference type="ARBA" id="ARBA00038912"/>
    </source>
</evidence>
<keyword evidence="25" id="KW-1185">Reference proteome</keyword>
<reference evidence="24 25" key="1">
    <citation type="journal article" date="2019" name="Sci. Data">
        <title>Hybrid genome assembly and annotation of Danionella translucida.</title>
        <authorList>
            <person name="Kadobianskyi M."/>
            <person name="Schulze L."/>
            <person name="Schuelke M."/>
            <person name="Judkewitz B."/>
        </authorList>
    </citation>
    <scope>NUCLEOTIDE SEQUENCE [LARGE SCALE GENOMIC DNA]</scope>
    <source>
        <strain evidence="24 25">Bolton</strain>
    </source>
</reference>
<dbReference type="GO" id="GO:0008109">
    <property type="term" value="F:N-acetyllactosaminide beta-1,6-N-acetylglucosaminyltransferase activity"/>
    <property type="evidence" value="ECO:0007669"/>
    <property type="project" value="UniProtKB-EC"/>
</dbReference>
<keyword evidence="6" id="KW-0735">Signal-anchor</keyword>
<dbReference type="InterPro" id="IPR003406">
    <property type="entry name" value="Glyco_trans_14"/>
</dbReference>
<protein>
    <recommendedName>
        <fullName evidence="15">Beta-1,3-galactosyl-O-glycosyl-glycoprotein beta-1,6-N-acetylglucosaminyltransferase 3</fullName>
        <ecNumber evidence="14">2.4.1.102</ecNumber>
        <ecNumber evidence="13">2.4.1.148</ecNumber>
        <ecNumber evidence="12">2.4.1.150</ecNumber>
    </recommendedName>
    <alternativeName>
        <fullName evidence="16">C2GnT-mucin type</fullName>
    </alternativeName>
</protein>
<keyword evidence="10" id="KW-0325">Glycoprotein</keyword>
<dbReference type="GO" id="GO:0000139">
    <property type="term" value="C:Golgi membrane"/>
    <property type="evidence" value="ECO:0007669"/>
    <property type="project" value="UniProtKB-SubCell"/>
</dbReference>
<comment type="function">
    <text evidence="22">Glycosyltransferase that can synthesize all known mucin beta 6 N-acetylglucosaminides. Mediates core 2 and core 4 O-glycan branching, 2 important steps in mucin-type biosynthesis. Also has I-branching enzyme activity by converting linear into branched poly-N-acetyllactosaminoglycans, leading to introduce the blood group I antigen during embryonic development.</text>
</comment>
<dbReference type="EMBL" id="SRMA01025432">
    <property type="protein sequence ID" value="TRY94588.1"/>
    <property type="molecule type" value="Genomic_DNA"/>
</dbReference>
<evidence type="ECO:0000256" key="21">
    <source>
        <dbReference type="ARBA" id="ARBA00049911"/>
    </source>
</evidence>
<comment type="catalytic activity">
    <reaction evidence="18">
        <text>3-O-[N-acetyl-beta-D-glucosaminyl-(1-&gt;3)-N-acetyl-alpha-D-galactosaminyl]-L-seryl-[protein] + UDP-N-acetyl-alpha-D-glucosamine = 3-O-[N-acetyl-beta-D-glucosaminyl-(1-&gt;3)-[N-acetyl-beta-D-glucosaminyl-(1-&gt;6)]-N-acetyl-alpha-D-galactosaminyl]-L-seryl-[protein] + UDP + H(+)</text>
        <dbReference type="Rhea" id="RHEA:56188"/>
        <dbReference type="Rhea" id="RHEA-COMP:11691"/>
        <dbReference type="Rhea" id="RHEA-COMP:14412"/>
        <dbReference type="ChEBI" id="CHEBI:15378"/>
        <dbReference type="ChEBI" id="CHEBI:57705"/>
        <dbReference type="ChEBI" id="CHEBI:58223"/>
        <dbReference type="ChEBI" id="CHEBI:87079"/>
        <dbReference type="ChEBI" id="CHEBI:139581"/>
        <dbReference type="EC" id="2.4.1.148"/>
    </reaction>
</comment>
<dbReference type="OrthoDB" id="2019572at2759"/>
<comment type="caution">
    <text evidence="24">The sequence shown here is derived from an EMBL/GenBank/DDBJ whole genome shotgun (WGS) entry which is preliminary data.</text>
</comment>
<name>A0A553QXU9_9TELE</name>
<sequence length="434" mass="49791">MGSRSQRTLKTISIFSVSITVLVIVQHYPEPMTSCPQKQEQDVRHLLKQDVGELRACAAVIQGDIDGVDRKDLRKLLRSQKRKLLLSESFYINATKDCPTFIQVRGFLTKPLSAEEEDFPIAYSMVIHEKIEMFERLLKAIYAPQNVYCIHVDKKSPQNFQDAVRAIASCLTNVFVVSKQESVIYASWSRVQADLNCMKELSEMMVQWRYLLNTCGTDFPIKTNAEMVRSLKYLNGKNNLESEMVEGKRWRWEYHFNVTNTIIRTDVRKSKPPINSPIFSGNAYFVVSREFVDYIFRSKSVQGLMEWMKDTYSPDEHLWATLQRMPSVPGSNPSDSKYSQSDMNAIARLVKWSYHEGDINSGAPYSPCTGTYRHAVCVYGAGDLKWIVRQHHLLANKFDPGVDNAAIRCLEAYLRYKAIYGRSLLTDKPSEIIS</sequence>
<comment type="subcellular location">
    <subcellularLocation>
        <location evidence="1">Golgi apparatus membrane</location>
        <topology evidence="1">Single-pass type II membrane protein</topology>
    </subcellularLocation>
</comment>
<evidence type="ECO:0000256" key="10">
    <source>
        <dbReference type="ARBA" id="ARBA00023180"/>
    </source>
</evidence>
<keyword evidence="3" id="KW-0328">Glycosyltransferase</keyword>
<evidence type="ECO:0000256" key="20">
    <source>
        <dbReference type="ARBA" id="ARBA00049876"/>
    </source>
</evidence>
<dbReference type="EC" id="2.4.1.102" evidence="14"/>
<keyword evidence="7" id="KW-1133">Transmembrane helix</keyword>
<keyword evidence="9" id="KW-1015">Disulfide bond</keyword>
<evidence type="ECO:0000256" key="22">
    <source>
        <dbReference type="ARBA" id="ARBA00055416"/>
    </source>
</evidence>
<evidence type="ECO:0000256" key="3">
    <source>
        <dbReference type="ARBA" id="ARBA00022676"/>
    </source>
</evidence>
<evidence type="ECO:0000256" key="6">
    <source>
        <dbReference type="ARBA" id="ARBA00022968"/>
    </source>
</evidence>
<evidence type="ECO:0000256" key="15">
    <source>
        <dbReference type="ARBA" id="ARBA00039292"/>
    </source>
</evidence>
<organism evidence="24 25">
    <name type="scientific">Danionella cerebrum</name>
    <dbReference type="NCBI Taxonomy" id="2873325"/>
    <lineage>
        <taxon>Eukaryota</taxon>
        <taxon>Metazoa</taxon>
        <taxon>Chordata</taxon>
        <taxon>Craniata</taxon>
        <taxon>Vertebrata</taxon>
        <taxon>Euteleostomi</taxon>
        <taxon>Actinopterygii</taxon>
        <taxon>Neopterygii</taxon>
        <taxon>Teleostei</taxon>
        <taxon>Ostariophysi</taxon>
        <taxon>Cypriniformes</taxon>
        <taxon>Danionidae</taxon>
        <taxon>Danioninae</taxon>
        <taxon>Danionella</taxon>
    </lineage>
</organism>
<evidence type="ECO:0000256" key="12">
    <source>
        <dbReference type="ARBA" id="ARBA00038907"/>
    </source>
</evidence>
<dbReference type="PANTHER" id="PTHR19297:SF81">
    <property type="entry name" value="BETA-1,3-GALACTOSYL-O-GLYCOSYL-GLYCOPROTEIN BETA-1,6-N-ACETYLGLUCOSAMINYLTRANSFERASE 3"/>
    <property type="match status" value="1"/>
</dbReference>
<accession>A0A553QXU9</accession>
<keyword evidence="23" id="KW-0732">Signal</keyword>